<dbReference type="InterPro" id="IPR003609">
    <property type="entry name" value="Pan_app"/>
</dbReference>
<evidence type="ECO:0000313" key="5">
    <source>
        <dbReference type="Proteomes" id="UP000507470"/>
    </source>
</evidence>
<dbReference type="CDD" id="cd00087">
    <property type="entry name" value="FReD"/>
    <property type="match status" value="1"/>
</dbReference>
<dbReference type="SMART" id="SM00186">
    <property type="entry name" value="FBG"/>
    <property type="match status" value="1"/>
</dbReference>
<evidence type="ECO:0000256" key="1">
    <source>
        <dbReference type="ARBA" id="ARBA00023157"/>
    </source>
</evidence>
<dbReference type="NCBIfam" id="NF040941">
    <property type="entry name" value="GGGWT_bact"/>
    <property type="match status" value="1"/>
</dbReference>
<sequence>MDSTADCARFCLEVPLCVSFTFGNETCKGHNEKIHNLDNSITSAEMQYYEVDKVKGYIDCDDVPHTHSGIYRIFPVGIPGGVLVYCDMKTAGGKWTVLQRRIDGSVDFYKTWQEYSEGFGNLLGNYYLGNENIHFLSKQAQYELRVDLRNAEDHERYALYSRFSISNSNNMYKLNVSGFDTNSDAGDSLTDVNGITFKTWDSVEDKCPKLRNGAWWYIDCSDANLNGYYFQPGTDDPSGVRWDTFESDISLSYADIKIRRKNQI</sequence>
<dbReference type="GO" id="GO:0048251">
    <property type="term" value="P:elastic fiber assembly"/>
    <property type="evidence" value="ECO:0007669"/>
    <property type="project" value="TreeGrafter"/>
</dbReference>
<accession>A0A6J8E325</accession>
<dbReference type="InterPro" id="IPR036056">
    <property type="entry name" value="Fibrinogen-like_C"/>
</dbReference>
<evidence type="ECO:0000259" key="2">
    <source>
        <dbReference type="PROSITE" id="PS50948"/>
    </source>
</evidence>
<dbReference type="PANTHER" id="PTHR19143">
    <property type="entry name" value="FIBRINOGEN/TENASCIN/ANGIOPOEITIN"/>
    <property type="match status" value="1"/>
</dbReference>
<keyword evidence="1" id="KW-1015">Disulfide bond</keyword>
<dbReference type="AlphaFoldDB" id="A0A6J8E325"/>
<proteinExistence type="predicted"/>
<name>A0A6J8E325_MYTCO</name>
<dbReference type="PROSITE" id="PS51406">
    <property type="entry name" value="FIBRINOGEN_C_2"/>
    <property type="match status" value="1"/>
</dbReference>
<dbReference type="InterPro" id="IPR002181">
    <property type="entry name" value="Fibrinogen_a/b/g_C_dom"/>
</dbReference>
<dbReference type="InterPro" id="IPR014716">
    <property type="entry name" value="Fibrinogen_a/b/g_C_1"/>
</dbReference>
<dbReference type="Pfam" id="PF00147">
    <property type="entry name" value="Fibrinogen_C"/>
    <property type="match status" value="1"/>
</dbReference>
<gene>
    <name evidence="4" type="ORF">MCOR_47925</name>
</gene>
<evidence type="ECO:0000313" key="4">
    <source>
        <dbReference type="EMBL" id="CAC5415219.1"/>
    </source>
</evidence>
<dbReference type="Gene3D" id="3.90.215.10">
    <property type="entry name" value="Gamma Fibrinogen, chain A, domain 1"/>
    <property type="match status" value="1"/>
</dbReference>
<reference evidence="4 5" key="1">
    <citation type="submission" date="2020-06" db="EMBL/GenBank/DDBJ databases">
        <authorList>
            <person name="Li R."/>
            <person name="Bekaert M."/>
        </authorList>
    </citation>
    <scope>NUCLEOTIDE SEQUENCE [LARGE SCALE GENOMIC DNA]</scope>
    <source>
        <strain evidence="5">wild</strain>
    </source>
</reference>
<dbReference type="PROSITE" id="PS00514">
    <property type="entry name" value="FIBRINOGEN_C_1"/>
    <property type="match status" value="1"/>
</dbReference>
<dbReference type="InterPro" id="IPR050373">
    <property type="entry name" value="Fibrinogen_C-term_domain"/>
</dbReference>
<dbReference type="EMBL" id="CACVKT020008387">
    <property type="protein sequence ID" value="CAC5415219.1"/>
    <property type="molecule type" value="Genomic_DNA"/>
</dbReference>
<keyword evidence="5" id="KW-1185">Reference proteome</keyword>
<dbReference type="SUPFAM" id="SSF56496">
    <property type="entry name" value="Fibrinogen C-terminal domain-like"/>
    <property type="match status" value="1"/>
</dbReference>
<evidence type="ECO:0000259" key="3">
    <source>
        <dbReference type="PROSITE" id="PS51406"/>
    </source>
</evidence>
<dbReference type="GO" id="GO:0005615">
    <property type="term" value="C:extracellular space"/>
    <property type="evidence" value="ECO:0007669"/>
    <property type="project" value="TreeGrafter"/>
</dbReference>
<dbReference type="OrthoDB" id="6073724at2759"/>
<dbReference type="PROSITE" id="PS50948">
    <property type="entry name" value="PAN"/>
    <property type="match status" value="1"/>
</dbReference>
<protein>
    <submittedName>
        <fullName evidence="4">Ryncolin-4,Microfibril-associated glycoprotein 4,Angiopoietin-related protein 7,Ficolin-2,Ficolin-3,Ficolin-1,Fibrinogen C domain-containing protein 1</fullName>
    </submittedName>
</protein>
<dbReference type="PANTHER" id="PTHR19143:SF225">
    <property type="entry name" value="MICROFIBRIL-ASSOCIATED GLYCOPROTEIN 4"/>
    <property type="match status" value="1"/>
</dbReference>
<organism evidence="4 5">
    <name type="scientific">Mytilus coruscus</name>
    <name type="common">Sea mussel</name>
    <dbReference type="NCBI Taxonomy" id="42192"/>
    <lineage>
        <taxon>Eukaryota</taxon>
        <taxon>Metazoa</taxon>
        <taxon>Spiralia</taxon>
        <taxon>Lophotrochozoa</taxon>
        <taxon>Mollusca</taxon>
        <taxon>Bivalvia</taxon>
        <taxon>Autobranchia</taxon>
        <taxon>Pteriomorphia</taxon>
        <taxon>Mytilida</taxon>
        <taxon>Mytiloidea</taxon>
        <taxon>Mytilidae</taxon>
        <taxon>Mytilinae</taxon>
        <taxon>Mytilus</taxon>
    </lineage>
</organism>
<dbReference type="Proteomes" id="UP000507470">
    <property type="component" value="Unassembled WGS sequence"/>
</dbReference>
<feature type="domain" description="Apple" evidence="2">
    <location>
        <begin position="1"/>
        <end position="53"/>
    </location>
</feature>
<feature type="domain" description="Fibrinogen C-terminal" evidence="3">
    <location>
        <begin position="51"/>
        <end position="262"/>
    </location>
</feature>
<dbReference type="InterPro" id="IPR020837">
    <property type="entry name" value="Fibrinogen_CS"/>
</dbReference>